<evidence type="ECO:0000259" key="2">
    <source>
        <dbReference type="PROSITE" id="PS50192"/>
    </source>
</evidence>
<reference evidence="3" key="1">
    <citation type="journal article" date="2020" name="Nature">
        <title>Giant virus diversity and host interactions through global metagenomics.</title>
        <authorList>
            <person name="Schulz F."/>
            <person name="Roux S."/>
            <person name="Paez-Espino D."/>
            <person name="Jungbluth S."/>
            <person name="Walsh D.A."/>
            <person name="Denef V.J."/>
            <person name="McMahon K.D."/>
            <person name="Konstantinidis K.T."/>
            <person name="Eloe-Fadrosh E.A."/>
            <person name="Kyrpides N.C."/>
            <person name="Woyke T."/>
        </authorList>
    </citation>
    <scope>NUCLEOTIDE SEQUENCE</scope>
    <source>
        <strain evidence="3">GVMAG-M-3300021079-18</strain>
    </source>
</reference>
<keyword evidence="1" id="KW-0812">Transmembrane</keyword>
<protein>
    <recommendedName>
        <fullName evidence="2">t-SNARE coiled-coil homology domain-containing protein</fullName>
    </recommendedName>
</protein>
<keyword evidence="1" id="KW-0472">Membrane</keyword>
<dbReference type="PROSITE" id="PS50192">
    <property type="entry name" value="T_SNARE"/>
    <property type="match status" value="1"/>
</dbReference>
<keyword evidence="1" id="KW-1133">Transmembrane helix</keyword>
<accession>A0A6C0CIG1</accession>
<organism evidence="3">
    <name type="scientific">viral metagenome</name>
    <dbReference type="NCBI Taxonomy" id="1070528"/>
    <lineage>
        <taxon>unclassified sequences</taxon>
        <taxon>metagenomes</taxon>
        <taxon>organismal metagenomes</taxon>
    </lineage>
</organism>
<dbReference type="EMBL" id="MN739412">
    <property type="protein sequence ID" value="QHT03459.1"/>
    <property type="molecule type" value="Genomic_DNA"/>
</dbReference>
<dbReference type="AlphaFoldDB" id="A0A6C0CIG1"/>
<feature type="domain" description="T-SNARE coiled-coil homology" evidence="2">
    <location>
        <begin position="16"/>
        <end position="78"/>
    </location>
</feature>
<name>A0A6C0CIG1_9ZZZZ</name>
<evidence type="ECO:0000313" key="3">
    <source>
        <dbReference type="EMBL" id="QHT03459.1"/>
    </source>
</evidence>
<evidence type="ECO:0000256" key="1">
    <source>
        <dbReference type="SAM" id="Phobius"/>
    </source>
</evidence>
<proteinExistence type="predicted"/>
<sequence>MDLSSNVEAEDNSLRIALMEERNVELKKIARDSELLSESFQEVSKIVKEHGQKLDRAVESTEAASVSTSVGNEFLRQASERRRFWVGTVAATFGTLVVTVFGVMVVSNMTKRE</sequence>
<dbReference type="InterPro" id="IPR000727">
    <property type="entry name" value="T_SNARE_dom"/>
</dbReference>
<feature type="transmembrane region" description="Helical" evidence="1">
    <location>
        <begin position="84"/>
        <end position="106"/>
    </location>
</feature>
<dbReference type="Gene3D" id="1.20.5.110">
    <property type="match status" value="1"/>
</dbReference>
<dbReference type="SUPFAM" id="SSF58038">
    <property type="entry name" value="SNARE fusion complex"/>
    <property type="match status" value="1"/>
</dbReference>